<dbReference type="Proteomes" id="UP001611397">
    <property type="component" value="Unassembled WGS sequence"/>
</dbReference>
<dbReference type="PANTHER" id="PTHR43481">
    <property type="entry name" value="FRUCTOSE-1-PHOSPHATE PHOSPHATASE"/>
    <property type="match status" value="1"/>
</dbReference>
<dbReference type="InterPro" id="IPR036412">
    <property type="entry name" value="HAD-like_sf"/>
</dbReference>
<evidence type="ECO:0000313" key="2">
    <source>
        <dbReference type="EMBL" id="MFI2162821.1"/>
    </source>
</evidence>
<dbReference type="GO" id="GO:0016787">
    <property type="term" value="F:hydrolase activity"/>
    <property type="evidence" value="ECO:0007669"/>
    <property type="project" value="UniProtKB-KW"/>
</dbReference>
<dbReference type="InterPro" id="IPR051806">
    <property type="entry name" value="HAD-like_SPP"/>
</dbReference>
<accession>A0ABW7VN87</accession>
<evidence type="ECO:0000313" key="3">
    <source>
        <dbReference type="Proteomes" id="UP001611397"/>
    </source>
</evidence>
<feature type="region of interest" description="Disordered" evidence="1">
    <location>
        <begin position="60"/>
        <end position="83"/>
    </location>
</feature>
<dbReference type="InterPro" id="IPR041492">
    <property type="entry name" value="HAD_2"/>
</dbReference>
<proteinExistence type="predicted"/>
<keyword evidence="3" id="KW-1185">Reference proteome</keyword>
<feature type="compositionally biased region" description="Basic and acidic residues" evidence="1">
    <location>
        <begin position="67"/>
        <end position="79"/>
    </location>
</feature>
<reference evidence="2 3" key="1">
    <citation type="submission" date="2024-10" db="EMBL/GenBank/DDBJ databases">
        <title>The Natural Products Discovery Center: Release of the First 8490 Sequenced Strains for Exploring Actinobacteria Biosynthetic Diversity.</title>
        <authorList>
            <person name="Kalkreuter E."/>
            <person name="Kautsar S.A."/>
            <person name="Yang D."/>
            <person name="Bader C.D."/>
            <person name="Teijaro C.N."/>
            <person name="Fluegel L."/>
            <person name="Davis C.M."/>
            <person name="Simpson J.R."/>
            <person name="Lauterbach L."/>
            <person name="Steele A.D."/>
            <person name="Gui C."/>
            <person name="Meng S."/>
            <person name="Li G."/>
            <person name="Viehrig K."/>
            <person name="Ye F."/>
            <person name="Su P."/>
            <person name="Kiefer A.F."/>
            <person name="Nichols A."/>
            <person name="Cepeda A.J."/>
            <person name="Yan W."/>
            <person name="Fan B."/>
            <person name="Jiang Y."/>
            <person name="Adhikari A."/>
            <person name="Zheng C.-J."/>
            <person name="Schuster L."/>
            <person name="Cowan T.M."/>
            <person name="Smanski M.J."/>
            <person name="Chevrette M.G."/>
            <person name="De Carvalho L.P.S."/>
            <person name="Shen B."/>
        </authorList>
    </citation>
    <scope>NUCLEOTIDE SEQUENCE [LARGE SCALE GENOMIC DNA]</scope>
    <source>
        <strain evidence="2 3">NPDC020295</strain>
    </source>
</reference>
<sequence length="159" mass="16862">MHSQEGDTSRAKPAPRLYREALARLGVAPYEAVAFEDSPSGIRAARTAGVRCVAVPNTMTAQGATPADHDDPGGRRDVRPAGPTLHGRAVRALAQGVADHIVQAVHDERATRAGRYQEGTTAGGDAEFPVDVLAERVAWEYLKAQGRRSPCTPRARGSA</sequence>
<comment type="caution">
    <text evidence="2">The sequence shown here is derived from an EMBL/GenBank/DDBJ whole genome shotgun (WGS) entry which is preliminary data.</text>
</comment>
<organism evidence="2 3">
    <name type="scientific">Streptomyces olivaceoviridis</name>
    <name type="common">Streptomyces corchorusii</name>
    <dbReference type="NCBI Taxonomy" id="1921"/>
    <lineage>
        <taxon>Bacteria</taxon>
        <taxon>Bacillati</taxon>
        <taxon>Actinomycetota</taxon>
        <taxon>Actinomycetes</taxon>
        <taxon>Kitasatosporales</taxon>
        <taxon>Streptomycetaceae</taxon>
        <taxon>Streptomyces</taxon>
    </lineage>
</organism>
<dbReference type="InterPro" id="IPR023214">
    <property type="entry name" value="HAD_sf"/>
</dbReference>
<dbReference type="PANTHER" id="PTHR43481:SF4">
    <property type="entry name" value="GLYCEROL-1-PHOSPHATE PHOSPHOHYDROLASE 1-RELATED"/>
    <property type="match status" value="1"/>
</dbReference>
<dbReference type="InterPro" id="IPR006439">
    <property type="entry name" value="HAD-SF_hydro_IA"/>
</dbReference>
<dbReference type="SUPFAM" id="SSF56784">
    <property type="entry name" value="HAD-like"/>
    <property type="match status" value="1"/>
</dbReference>
<evidence type="ECO:0000256" key="1">
    <source>
        <dbReference type="SAM" id="MobiDB-lite"/>
    </source>
</evidence>
<dbReference type="RefSeq" id="WP_244218585.1">
    <property type="nucleotide sequence ID" value="NZ_JBIRUT010000037.1"/>
</dbReference>
<name>A0ABW7VN87_STROI</name>
<dbReference type="EMBL" id="JBIRWM010000048">
    <property type="protein sequence ID" value="MFI2162821.1"/>
    <property type="molecule type" value="Genomic_DNA"/>
</dbReference>
<dbReference type="Pfam" id="PF13419">
    <property type="entry name" value="HAD_2"/>
    <property type="match status" value="1"/>
</dbReference>
<keyword evidence="2" id="KW-0378">Hydrolase</keyword>
<dbReference type="NCBIfam" id="TIGR01509">
    <property type="entry name" value="HAD-SF-IA-v3"/>
    <property type="match status" value="1"/>
</dbReference>
<gene>
    <name evidence="2" type="ORF">ACH49L_45725</name>
</gene>
<protein>
    <submittedName>
        <fullName evidence="2">HAD-IA family hydrolase</fullName>
    </submittedName>
</protein>
<dbReference type="Gene3D" id="3.40.50.1000">
    <property type="entry name" value="HAD superfamily/HAD-like"/>
    <property type="match status" value="1"/>
</dbReference>